<reference evidence="16" key="3">
    <citation type="submission" date="2016-08" db="EMBL/GenBank/DDBJ databases">
        <title>Comparative genomics of Lactococcus lactis strain WFLU12 isolated from the gastrointestinal tract of wild olive flounder (Paralichythys olivaceus).</title>
        <authorList>
            <person name="Nguyen T.L."/>
            <person name="Kim D.-H."/>
        </authorList>
    </citation>
    <scope>NUCLEOTIDE SEQUENCE [LARGE SCALE GENOMIC DNA]</scope>
    <source>
        <strain evidence="16">WFLU12</strain>
    </source>
</reference>
<evidence type="ECO:0000313" key="7">
    <source>
        <dbReference type="EMBL" id="KSU27265.1"/>
    </source>
</evidence>
<dbReference type="RefSeq" id="WP_003131988.1">
    <property type="nucleotide sequence ID" value="NZ_BAABQR010000009.1"/>
</dbReference>
<reference evidence="9" key="8">
    <citation type="submission" date="2023-04" db="EMBL/GenBank/DDBJ databases">
        <authorList>
            <person name="McDonnell B."/>
        </authorList>
    </citation>
    <scope>NUCLEOTIDE SEQUENCE</scope>
    <source>
        <strain evidence="9">223</strain>
        <strain evidence="4">UC06</strain>
    </source>
</reference>
<evidence type="ECO:0000313" key="16">
    <source>
        <dbReference type="Proteomes" id="UP000234865"/>
    </source>
</evidence>
<dbReference type="PATRIC" id="fig|1360.100.peg.2414"/>
<evidence type="ECO:0000313" key="3">
    <source>
        <dbReference type="EMBL" id="ARE14505.1"/>
    </source>
</evidence>
<dbReference type="EMBL" id="LKLW01000074">
    <property type="protein sequence ID" value="KSU27265.1"/>
    <property type="molecule type" value="Genomic_DNA"/>
</dbReference>
<evidence type="ECO:0000313" key="11">
    <source>
        <dbReference type="Proteomes" id="UP000052991"/>
    </source>
</evidence>
<dbReference type="EMBL" id="PKRZ01000001">
    <property type="protein sequence ID" value="PLW60033.1"/>
    <property type="molecule type" value="Genomic_DNA"/>
</dbReference>
<reference evidence="9" key="7">
    <citation type="journal article" date="2020" name="Mol. Microbiol.">
        <title>The CWPS Rubik's cube: Linking diversity of cell wall polysaccharide structures with the encoded biosynthetic machinery of selected Lactococcus lactis strains.</title>
        <authorList>
            <person name="Mahony J."/>
            <person name="Frantzen C."/>
            <person name="Vinogradov E."/>
            <person name="Sadovskaya I."/>
            <person name="Theodorou I."/>
            <person name="Kelleher P."/>
            <person name="Chapot-Chartier M.P."/>
            <person name="Cambillau C."/>
            <person name="Holo H."/>
            <person name="van Sinderen D."/>
        </authorList>
    </citation>
    <scope>NUCLEOTIDE SEQUENCE</scope>
    <source>
        <strain evidence="9">223</strain>
    </source>
</reference>
<sequence>MSVITPAPQPKSDIFREVEQLQNSFKNNESKVLVDNNKIYKKLKEKKKKIKQKD</sequence>
<evidence type="ECO:0000313" key="13">
    <source>
        <dbReference type="Proteomes" id="UP000192067"/>
    </source>
</evidence>
<dbReference type="Proteomes" id="UP000192095">
    <property type="component" value="Chromosome"/>
</dbReference>
<evidence type="ECO:0000313" key="10">
    <source>
        <dbReference type="Proteomes" id="UP000031847"/>
    </source>
</evidence>
<evidence type="ECO:0000313" key="5">
    <source>
        <dbReference type="EMBL" id="GAM78984.1"/>
    </source>
</evidence>
<reference evidence="1" key="9">
    <citation type="submission" date="2023-09" db="EMBL/GenBank/DDBJ databases">
        <title>Complete Genomes and Methylome analysis of Lactococcus lactis subs lactis strains.</title>
        <authorList>
            <person name="Fomenkov A."/>
            <person name="McDonnell B."/>
            <person name="Sun L."/>
            <person name="Van Sinderen D."/>
            <person name="Roberts R.J."/>
        </authorList>
    </citation>
    <scope>NUCLEOTIDE SEQUENCE</scope>
    <source>
        <strain evidence="1">229</strain>
    </source>
</reference>
<evidence type="ECO:0000313" key="12">
    <source>
        <dbReference type="Proteomes" id="UP000053719"/>
    </source>
</evidence>
<evidence type="ECO:0000313" key="1">
    <source>
        <dbReference type="EMBL" id="ARD97294.1"/>
    </source>
</evidence>
<dbReference type="AlphaFoldDB" id="A0A0B8QYA8"/>
<reference evidence="5 10" key="1">
    <citation type="submission" date="2015-01" db="EMBL/GenBank/DDBJ databases">
        <title>Lactococcus lactis subsp.lactis JCM 5805 whole genome shotgun sequence.</title>
        <authorList>
            <person name="Fujii T."/>
            <person name="Tomita Y."/>
            <person name="Ikushima S."/>
            <person name="Fujiwara D."/>
        </authorList>
    </citation>
    <scope>NUCLEOTIDE SEQUENCE [LARGE SCALE GENOMIC DNA]</scope>
    <source>
        <strain evidence="5 10">JCM 5805</strain>
    </source>
</reference>
<dbReference type="EMBL" id="BBSI01000005">
    <property type="protein sequence ID" value="GAM78984.1"/>
    <property type="molecule type" value="Genomic_DNA"/>
</dbReference>
<dbReference type="Proteomes" id="UP000663169">
    <property type="component" value="Chromosome"/>
</dbReference>
<evidence type="ECO:0000313" key="9">
    <source>
        <dbReference type="EMBL" id="QRZ35992.1"/>
    </source>
</evidence>
<dbReference type="EMBL" id="CP015897">
    <property type="protein sequence ID" value="ARD99995.1"/>
    <property type="molecule type" value="Genomic_DNA"/>
</dbReference>
<dbReference type="EMBL" id="CP090823">
    <property type="protein sequence ID" value="ARD97294.1"/>
    <property type="molecule type" value="Genomic_DNA"/>
</dbReference>
<evidence type="ECO:0000313" key="8">
    <source>
        <dbReference type="EMBL" id="PLW60033.1"/>
    </source>
</evidence>
<dbReference type="EMBL" id="LKLU01000074">
    <property type="protein sequence ID" value="KSU20910.1"/>
    <property type="molecule type" value="Genomic_DNA"/>
</dbReference>
<reference evidence="13 14" key="5">
    <citation type="journal article" date="2017" name="BMC Genomics">
        <title>Comparative and functional genomics of the Lactococcus lactis taxon; insights into evolution and niche adaptation.</title>
        <authorList>
            <person name="Kelleher P."/>
            <person name="Bottacini F."/>
            <person name="Mahony J."/>
            <person name="Kilcawley K.N."/>
            <person name="van Sinderen D."/>
        </authorList>
    </citation>
    <scope>NUCLEOTIDE SEQUENCE [LARGE SCALE GENOMIC DNA]</scope>
    <source>
        <strain evidence="2 14">275</strain>
        <strain evidence="4 15">UC06</strain>
        <strain evidence="3 13">UC11</strain>
    </source>
</reference>
<proteinExistence type="predicted"/>
<accession>A0A0B8QYA8</accession>
<evidence type="ECO:0000313" key="6">
    <source>
        <dbReference type="EMBL" id="KSU20910.1"/>
    </source>
</evidence>
<dbReference type="EMBL" id="CP031926">
    <property type="protein sequence ID" value="QRZ35992.1"/>
    <property type="molecule type" value="Genomic_DNA"/>
</dbReference>
<dbReference type="EMBL" id="CP015902">
    <property type="protein sequence ID" value="ARE21962.1"/>
    <property type="molecule type" value="Genomic_DNA"/>
</dbReference>
<dbReference type="GeneID" id="89634784"/>
<dbReference type="Proteomes" id="UP000192067">
    <property type="component" value="Chromosome"/>
</dbReference>
<reference evidence="6" key="6">
    <citation type="journal article" date="2017" name="Genome Announc.">
        <title>Draft Genome Sequences of 24 Lactococcus lactis Strains.</title>
        <authorList>
            <person name="Backus L."/>
            <person name="Wels M."/>
            <person name="Boekhorst J."/>
            <person name="Dijkstra A.R."/>
            <person name="Beerthuyzen M."/>
            <person name="Kelly W.J."/>
            <person name="Siezen R.J."/>
            <person name="van Hijum S.A."/>
            <person name="Bachmann H."/>
        </authorList>
    </citation>
    <scope>NUCLEOTIDE SEQUENCE</scope>
    <source>
        <strain evidence="6">M20</strain>
        <strain evidence="7">N42</strain>
    </source>
</reference>
<dbReference type="EMBL" id="CP015904">
    <property type="protein sequence ID" value="ARE14505.1"/>
    <property type="molecule type" value="Genomic_DNA"/>
</dbReference>
<reference evidence="8" key="4">
    <citation type="submission" date="2016-08" db="EMBL/GenBank/DDBJ databases">
        <title>Genome-wide comparison reveals a probiotic strain Lactococcus lactis WFLU12 isolated from the gastrointestinal tract of olive flounder (Paralichythys olivaceus) harboring genes supporting probiotic action.</title>
        <authorList>
            <person name="Nguyen T.L."/>
        </authorList>
    </citation>
    <scope>NUCLEOTIDE SEQUENCE</scope>
    <source>
        <strain evidence="8">WFLU12</strain>
    </source>
</reference>
<evidence type="ECO:0000313" key="2">
    <source>
        <dbReference type="EMBL" id="ARD99995.1"/>
    </source>
</evidence>
<dbReference type="Proteomes" id="UP000052991">
    <property type="component" value="Unassembled WGS sequence"/>
</dbReference>
<evidence type="ECO:0000313" key="4">
    <source>
        <dbReference type="EMBL" id="ARE21962.1"/>
    </source>
</evidence>
<dbReference type="Proteomes" id="UP000192085">
    <property type="component" value="Chromosome"/>
</dbReference>
<reference evidence="11 12" key="2">
    <citation type="submission" date="2015-10" db="EMBL/GenBank/DDBJ databases">
        <title>Draft Genome Sequences of 11 Lactococcus lactis subspecies cremoris strains.</title>
        <authorList>
            <person name="Wels M."/>
            <person name="Backus L."/>
            <person name="Boekhorst J."/>
            <person name="Dijkstra A."/>
            <person name="Beerthuizen M."/>
            <person name="Kelly W."/>
            <person name="Siezen R."/>
            <person name="Bachmann H."/>
            <person name="Van Hijum S."/>
        </authorList>
    </citation>
    <scope>NUCLEOTIDE SEQUENCE [LARGE SCALE GENOMIC DNA]</scope>
    <source>
        <strain evidence="12">M20</strain>
        <strain evidence="11">N42</strain>
    </source>
</reference>
<dbReference type="Proteomes" id="UP000053719">
    <property type="component" value="Unassembled WGS sequence"/>
</dbReference>
<dbReference type="Proteomes" id="UP000234865">
    <property type="component" value="Unassembled WGS sequence"/>
</dbReference>
<evidence type="ECO:0000313" key="14">
    <source>
        <dbReference type="Proteomes" id="UP000192085"/>
    </source>
</evidence>
<organism evidence="5 10">
    <name type="scientific">Lactococcus lactis subsp. lactis</name>
    <name type="common">Streptococcus lactis</name>
    <dbReference type="NCBI Taxonomy" id="1360"/>
    <lineage>
        <taxon>Bacteria</taxon>
        <taxon>Bacillati</taxon>
        <taxon>Bacillota</taxon>
        <taxon>Bacilli</taxon>
        <taxon>Lactobacillales</taxon>
        <taxon>Streptococcaceae</taxon>
        <taxon>Lactococcus</taxon>
    </lineage>
</organism>
<gene>
    <name evidence="8" type="ORF">CYU10_000954</name>
    <name evidence="5" type="ORF">JCM5805K_0087</name>
    <name evidence="9" type="ORF">LL223_2356</name>
    <name evidence="1" type="ORF">LL229_2417</name>
    <name evidence="2" type="ORF">LL275_2371</name>
    <name evidence="4" type="ORF">LLUC06_2421</name>
    <name evidence="3" type="ORF">LLUC11_2184</name>
    <name evidence="6" type="ORF">M20_1300</name>
    <name evidence="7" type="ORF">N42_1233</name>
</gene>
<dbReference type="Proteomes" id="UP001055586">
    <property type="component" value="Chromosome"/>
</dbReference>
<protein>
    <submittedName>
        <fullName evidence="5">ABC-type multidrug transport system, ATPase and permease components</fullName>
    </submittedName>
</protein>
<dbReference type="Proteomes" id="UP000031847">
    <property type="component" value="Unassembled WGS sequence"/>
</dbReference>
<evidence type="ECO:0000313" key="15">
    <source>
        <dbReference type="Proteomes" id="UP000192095"/>
    </source>
</evidence>
<name>A0A0B8QYA8_LACLL</name>